<proteinExistence type="predicted"/>
<sequence>MATRSIDNSVVSHEVVVISLEGTEEVVQIDVNIHVSHNQDEHVDAEIQQQEIHPSKNIQHGLDLWERVRQYDARSVAEDFTPVLTRKQKQKLKVQQVLQKHPTKTRAQGDPTTPAQ</sequence>
<evidence type="ECO:0000313" key="2">
    <source>
        <dbReference type="EMBL" id="RHN45601.1"/>
    </source>
</evidence>
<gene>
    <name evidence="2" type="ORF">MtrunA17_Chr7g0233111</name>
</gene>
<protein>
    <submittedName>
        <fullName evidence="2">Uncharacterized protein</fullName>
    </submittedName>
</protein>
<dbReference type="Proteomes" id="UP000265566">
    <property type="component" value="Chromosome 7"/>
</dbReference>
<dbReference type="Gramene" id="rna39977">
    <property type="protein sequence ID" value="RHN45601.1"/>
    <property type="gene ID" value="gene39977"/>
</dbReference>
<accession>A0A396GZF4</accession>
<evidence type="ECO:0000256" key="1">
    <source>
        <dbReference type="SAM" id="MobiDB-lite"/>
    </source>
</evidence>
<comment type="caution">
    <text evidence="2">The sequence shown here is derived from an EMBL/GenBank/DDBJ whole genome shotgun (WGS) entry which is preliminary data.</text>
</comment>
<feature type="region of interest" description="Disordered" evidence="1">
    <location>
        <begin position="91"/>
        <end position="116"/>
    </location>
</feature>
<dbReference type="EMBL" id="PSQE01000007">
    <property type="protein sequence ID" value="RHN45601.1"/>
    <property type="molecule type" value="Genomic_DNA"/>
</dbReference>
<organism evidence="2 3">
    <name type="scientific">Medicago truncatula</name>
    <name type="common">Barrel medic</name>
    <name type="synonym">Medicago tribuloides</name>
    <dbReference type="NCBI Taxonomy" id="3880"/>
    <lineage>
        <taxon>Eukaryota</taxon>
        <taxon>Viridiplantae</taxon>
        <taxon>Streptophyta</taxon>
        <taxon>Embryophyta</taxon>
        <taxon>Tracheophyta</taxon>
        <taxon>Spermatophyta</taxon>
        <taxon>Magnoliopsida</taxon>
        <taxon>eudicotyledons</taxon>
        <taxon>Gunneridae</taxon>
        <taxon>Pentapetalae</taxon>
        <taxon>rosids</taxon>
        <taxon>fabids</taxon>
        <taxon>Fabales</taxon>
        <taxon>Fabaceae</taxon>
        <taxon>Papilionoideae</taxon>
        <taxon>50 kb inversion clade</taxon>
        <taxon>NPAAA clade</taxon>
        <taxon>Hologalegina</taxon>
        <taxon>IRL clade</taxon>
        <taxon>Trifolieae</taxon>
        <taxon>Medicago</taxon>
    </lineage>
</organism>
<evidence type="ECO:0000313" key="3">
    <source>
        <dbReference type="Proteomes" id="UP000265566"/>
    </source>
</evidence>
<reference evidence="3" key="1">
    <citation type="journal article" date="2018" name="Nat. Plants">
        <title>Whole-genome landscape of Medicago truncatula symbiotic genes.</title>
        <authorList>
            <person name="Pecrix Y."/>
            <person name="Staton S.E."/>
            <person name="Sallet E."/>
            <person name="Lelandais-Briere C."/>
            <person name="Moreau S."/>
            <person name="Carrere S."/>
            <person name="Blein T."/>
            <person name="Jardinaud M.F."/>
            <person name="Latrasse D."/>
            <person name="Zouine M."/>
            <person name="Zahm M."/>
            <person name="Kreplak J."/>
            <person name="Mayjonade B."/>
            <person name="Satge C."/>
            <person name="Perez M."/>
            <person name="Cauet S."/>
            <person name="Marande W."/>
            <person name="Chantry-Darmon C."/>
            <person name="Lopez-Roques C."/>
            <person name="Bouchez O."/>
            <person name="Berard A."/>
            <person name="Debelle F."/>
            <person name="Munos S."/>
            <person name="Bendahmane A."/>
            <person name="Berges H."/>
            <person name="Niebel A."/>
            <person name="Buitink J."/>
            <person name="Frugier F."/>
            <person name="Benhamed M."/>
            <person name="Crespi M."/>
            <person name="Gouzy J."/>
            <person name="Gamas P."/>
        </authorList>
    </citation>
    <scope>NUCLEOTIDE SEQUENCE [LARGE SCALE GENOMIC DNA]</scope>
    <source>
        <strain evidence="3">cv. Jemalong A17</strain>
    </source>
</reference>
<name>A0A396GZF4_MEDTR</name>
<dbReference type="AlphaFoldDB" id="A0A396GZF4"/>